<dbReference type="PANTHER" id="PTHR30191">
    <property type="entry name" value="FORMATE ACETYLTRANSFERASE"/>
    <property type="match status" value="1"/>
</dbReference>
<keyword evidence="8 17" id="KW-0808">Transferase</keyword>
<evidence type="ECO:0000256" key="9">
    <source>
        <dbReference type="ARBA" id="ARBA00022818"/>
    </source>
</evidence>
<evidence type="ECO:0000256" key="2">
    <source>
        <dbReference type="ARBA" id="ARBA00004809"/>
    </source>
</evidence>
<comment type="subunit">
    <text evidence="17">Homodimer.</text>
</comment>
<evidence type="ECO:0000256" key="7">
    <source>
        <dbReference type="ARBA" id="ARBA00022526"/>
    </source>
</evidence>
<dbReference type="EC" id="2.3.1.54" evidence="4 17"/>
<keyword evidence="21" id="KW-1185">Reference proteome</keyword>
<evidence type="ECO:0000256" key="11">
    <source>
        <dbReference type="ARBA" id="ARBA00023315"/>
    </source>
</evidence>
<dbReference type="AlphaFoldDB" id="A0A086Z0P6"/>
<evidence type="ECO:0000256" key="4">
    <source>
        <dbReference type="ARBA" id="ARBA00013214"/>
    </source>
</evidence>
<comment type="subcellular location">
    <subcellularLocation>
        <location evidence="1 17">Cytoplasm</location>
    </subcellularLocation>
</comment>
<feature type="domain" description="Glycine radical" evidence="18">
    <location>
        <begin position="666"/>
        <end position="789"/>
    </location>
</feature>
<dbReference type="Proteomes" id="UP000029015">
    <property type="component" value="Unassembled WGS sequence"/>
</dbReference>
<evidence type="ECO:0000256" key="12">
    <source>
        <dbReference type="ARBA" id="ARBA00031063"/>
    </source>
</evidence>
<dbReference type="eggNOG" id="COG1882">
    <property type="taxonomic scope" value="Bacteria"/>
</dbReference>
<dbReference type="PIRSF" id="PIRSF000379">
    <property type="entry name" value="For_Ac_trans_1"/>
    <property type="match status" value="1"/>
</dbReference>
<dbReference type="Pfam" id="PF02901">
    <property type="entry name" value="PFL-like"/>
    <property type="match status" value="1"/>
</dbReference>
<keyword evidence="9 15" id="KW-0556">Organic radical</keyword>
<dbReference type="InterPro" id="IPR004184">
    <property type="entry name" value="PFL_dom"/>
</dbReference>
<evidence type="ECO:0000256" key="3">
    <source>
        <dbReference type="ARBA" id="ARBA00008375"/>
    </source>
</evidence>
<evidence type="ECO:0000256" key="14">
    <source>
        <dbReference type="PIRSR" id="PIRSR000379-1"/>
    </source>
</evidence>
<feature type="active site" description="Cysteine radical intermediate" evidence="14">
    <location>
        <position position="436"/>
    </location>
</feature>
<sequence>MTAVDTKTAVSPEELQAKAWKGFKGDDWRKDIDVRDFIQENYTPYTGDESFLKPATEKTKALWKYLDDNFLAVERKQRVYDVDTHTPAGIDAFPAGYIDGKSAEDTQDNVIVGLQTDVPTKRAMMPNGGWRMVEQAIKEAGKEPDPEVKKIFTRYRKTHNDGVFDVYTRRIKVARHNKILTGLPDAYGRGRIIGDYRRVALYGVNELIARKQADKDSIPYRNDFTEDEIEHWIRFREEHSEQIKALKQLLNLGQEYGLDLSRPAQTAKEAVQWTYMGYLASVKSQDGAAMSIGRLSAFFDIYFERDLAAGLIDETDAQEIIDNIVMKLRIVRFLRTRDYDQIFSGDPYWATWSDAGFSDDGRPLVTKTSFRLLATLTMDHLGPGPEPNITIFWDPKLPEGYKRFCARISIDTSAIQYESDKDIRAHWGDDAAIACCVSPMRVGKQMQFFGARVNSAKALLYAINGGRDEMTGMQVIDKGIIDPITPEADGTLDFQKVKDNYEKALEWLSETYVEALNIIHYMHDKYAYESIEMALHDKEVYRTLGCGMSGLSIAADSLSAIRYAKVYPIYNKDAKGTPEYVEGADDDLVVNYKTVGEFPIYGNDDDRADDLAKWTVATVMGQIKKLPVYRGAVPTQSILTITSNVEYGHNTGSFPSGHKKGTPYAPGANPENGMDSHGMLPSMFSVGKIDYDDALDGISLTNTITPDGLGRDEDERIKNLVGILDSGNGHGLYHANINVLRKEQLEDAVEHPEKYPHLTVRVSGYAVNFVKLTREQQLDVISRTFHQGAVVD</sequence>
<dbReference type="KEGG" id="bact:AB656_02595"/>
<dbReference type="Gene3D" id="3.20.70.20">
    <property type="match status" value="1"/>
</dbReference>
<dbReference type="PROSITE" id="PS51149">
    <property type="entry name" value="GLY_RADICAL_2"/>
    <property type="match status" value="1"/>
</dbReference>
<comment type="catalytic activity">
    <reaction evidence="13 17">
        <text>formate + acetyl-CoA = pyruvate + CoA</text>
        <dbReference type="Rhea" id="RHEA:11844"/>
        <dbReference type="ChEBI" id="CHEBI:15361"/>
        <dbReference type="ChEBI" id="CHEBI:15740"/>
        <dbReference type="ChEBI" id="CHEBI:57287"/>
        <dbReference type="ChEBI" id="CHEBI:57288"/>
        <dbReference type="EC" id="2.3.1.54"/>
    </reaction>
</comment>
<evidence type="ECO:0000256" key="16">
    <source>
        <dbReference type="PROSITE-ProRule" id="PRU00493"/>
    </source>
</evidence>
<dbReference type="Pfam" id="PF01228">
    <property type="entry name" value="Gly_radical"/>
    <property type="match status" value="1"/>
</dbReference>
<keyword evidence="11 17" id="KW-0012">Acyltransferase</keyword>
<keyword evidence="7 17" id="KW-0313">Glucose metabolism</keyword>
<evidence type="ECO:0000313" key="21">
    <source>
        <dbReference type="Proteomes" id="UP000029015"/>
    </source>
</evidence>
<dbReference type="CDD" id="cd01678">
    <property type="entry name" value="PFL1"/>
    <property type="match status" value="1"/>
</dbReference>
<feature type="modified residue" description="Glycine radical" evidence="15 16">
    <location>
        <position position="764"/>
    </location>
</feature>
<comment type="similarity">
    <text evidence="3 17">Belongs to the glycyl radical enzyme (GRE) family. PFL subfamily.</text>
</comment>
<feature type="active site" description="S-acetylcysteine intermediate" evidence="14">
    <location>
        <position position="435"/>
    </location>
</feature>
<evidence type="ECO:0000256" key="6">
    <source>
        <dbReference type="ARBA" id="ARBA00022490"/>
    </source>
</evidence>
<evidence type="ECO:0000256" key="15">
    <source>
        <dbReference type="PIRSR" id="PIRSR000379-2"/>
    </source>
</evidence>
<feature type="domain" description="PFL" evidence="19">
    <location>
        <begin position="14"/>
        <end position="659"/>
    </location>
</feature>
<dbReference type="NCBIfam" id="TIGR01255">
    <property type="entry name" value="pyr_form_ly_1"/>
    <property type="match status" value="1"/>
</dbReference>
<dbReference type="PANTHER" id="PTHR30191:SF0">
    <property type="entry name" value="FORMATE ACETYLTRANSFERASE 1"/>
    <property type="match status" value="1"/>
</dbReference>
<accession>A0A086Z0P6</accession>
<dbReference type="PATRIC" id="fig|1437605.7.peg.534"/>
<dbReference type="GO" id="GO:0005829">
    <property type="term" value="C:cytosol"/>
    <property type="evidence" value="ECO:0007669"/>
    <property type="project" value="TreeGrafter"/>
</dbReference>
<evidence type="ECO:0000256" key="17">
    <source>
        <dbReference type="RuleBase" id="RU368075"/>
    </source>
</evidence>
<evidence type="ECO:0000256" key="13">
    <source>
        <dbReference type="ARBA" id="ARBA00049029"/>
    </source>
</evidence>
<dbReference type="InterPro" id="IPR050244">
    <property type="entry name" value="Auton_GlycylRad_Cofactor"/>
</dbReference>
<evidence type="ECO:0000259" key="18">
    <source>
        <dbReference type="PROSITE" id="PS51149"/>
    </source>
</evidence>
<organism evidence="20 21">
    <name type="scientific">Bifidobacterium actinocoloniiforme DSM 22766</name>
    <dbReference type="NCBI Taxonomy" id="1437605"/>
    <lineage>
        <taxon>Bacteria</taxon>
        <taxon>Bacillati</taxon>
        <taxon>Actinomycetota</taxon>
        <taxon>Actinomycetes</taxon>
        <taxon>Bifidobacteriales</taxon>
        <taxon>Bifidobacteriaceae</taxon>
        <taxon>Bifidobacterium</taxon>
    </lineage>
</organism>
<dbReference type="GO" id="GO:0008861">
    <property type="term" value="F:formate C-acetyltransferase activity"/>
    <property type="evidence" value="ECO:0007669"/>
    <property type="project" value="UniProtKB-UniRule"/>
</dbReference>
<evidence type="ECO:0000259" key="19">
    <source>
        <dbReference type="PROSITE" id="PS51554"/>
    </source>
</evidence>
<evidence type="ECO:0000313" key="20">
    <source>
        <dbReference type="EMBL" id="KFI40096.1"/>
    </source>
</evidence>
<comment type="pathway">
    <text evidence="2 17">Fermentation; pyruvate fermentation; formate from pyruvate: step 1/1.</text>
</comment>
<dbReference type="InterPro" id="IPR019777">
    <property type="entry name" value="Form_AcTrfase_GR_CS"/>
</dbReference>
<protein>
    <recommendedName>
        <fullName evidence="5 17">Formate acetyltransferase</fullName>
        <ecNumber evidence="4 17">2.3.1.54</ecNumber>
    </recommendedName>
    <alternativeName>
        <fullName evidence="12 17">Pyruvate formate-lyase</fullName>
    </alternativeName>
</protein>
<dbReference type="EMBL" id="JGYK01000001">
    <property type="protein sequence ID" value="KFI40096.1"/>
    <property type="molecule type" value="Genomic_DNA"/>
</dbReference>
<evidence type="ECO:0000256" key="5">
    <source>
        <dbReference type="ARBA" id="ARBA00013897"/>
    </source>
</evidence>
<evidence type="ECO:0000256" key="1">
    <source>
        <dbReference type="ARBA" id="ARBA00004496"/>
    </source>
</evidence>
<evidence type="ECO:0000256" key="8">
    <source>
        <dbReference type="ARBA" id="ARBA00022679"/>
    </source>
</evidence>
<keyword evidence="6 17" id="KW-0963">Cytoplasm</keyword>
<dbReference type="GO" id="GO:0006006">
    <property type="term" value="P:glucose metabolic process"/>
    <property type="evidence" value="ECO:0007669"/>
    <property type="project" value="UniProtKB-UniRule"/>
</dbReference>
<dbReference type="OrthoDB" id="9803969at2"/>
<dbReference type="UniPathway" id="UPA00920">
    <property type="reaction ID" value="UER00891"/>
</dbReference>
<name>A0A086Z0P6_9BIFI</name>
<proteinExistence type="inferred from homology"/>
<gene>
    <name evidence="20" type="ORF">BACT_0798</name>
</gene>
<dbReference type="RefSeq" id="WP_033504078.1">
    <property type="nucleotide sequence ID" value="NZ_CP011786.1"/>
</dbReference>
<dbReference type="PROSITE" id="PS00850">
    <property type="entry name" value="GLY_RADICAL_1"/>
    <property type="match status" value="1"/>
</dbReference>
<dbReference type="STRING" id="1437605.AB656_02595"/>
<dbReference type="PROSITE" id="PS51554">
    <property type="entry name" value="PFL"/>
    <property type="match status" value="1"/>
</dbReference>
<dbReference type="InterPro" id="IPR005949">
    <property type="entry name" value="Form_AcTrfase"/>
</dbReference>
<reference evidence="20 21" key="1">
    <citation type="submission" date="2014-03" db="EMBL/GenBank/DDBJ databases">
        <title>Genomics of Bifidobacteria.</title>
        <authorList>
            <person name="Ventura M."/>
            <person name="Milani C."/>
            <person name="Lugli G.A."/>
        </authorList>
    </citation>
    <scope>NUCLEOTIDE SEQUENCE [LARGE SCALE GENOMIC DNA]</scope>
    <source>
        <strain evidence="20 21">DSM 22766</strain>
    </source>
</reference>
<dbReference type="SUPFAM" id="SSF51998">
    <property type="entry name" value="PFL-like glycyl radical enzymes"/>
    <property type="match status" value="1"/>
</dbReference>
<comment type="caution">
    <text evidence="20">The sequence shown here is derived from an EMBL/GenBank/DDBJ whole genome shotgun (WGS) entry which is preliminary data.</text>
</comment>
<evidence type="ECO:0000256" key="10">
    <source>
        <dbReference type="ARBA" id="ARBA00023277"/>
    </source>
</evidence>
<dbReference type="InterPro" id="IPR001150">
    <property type="entry name" value="Gly_radical"/>
</dbReference>
<keyword evidence="10 17" id="KW-0119">Carbohydrate metabolism</keyword>